<dbReference type="Pfam" id="PF00618">
    <property type="entry name" value="RasGEF_N"/>
    <property type="match status" value="1"/>
</dbReference>
<comment type="caution">
    <text evidence="8">The sequence shown here is derived from an EMBL/GenBank/DDBJ whole genome shotgun (WGS) entry which is preliminary data.</text>
</comment>
<evidence type="ECO:0000256" key="1">
    <source>
        <dbReference type="ARBA" id="ARBA00022658"/>
    </source>
</evidence>
<evidence type="ECO:0000313" key="9">
    <source>
        <dbReference type="Proteomes" id="UP001149090"/>
    </source>
</evidence>
<dbReference type="PROSITE" id="PS50009">
    <property type="entry name" value="RASGEF_CAT"/>
    <property type="match status" value="1"/>
</dbReference>
<feature type="domain" description="Ras-GEF" evidence="5">
    <location>
        <begin position="668"/>
        <end position="898"/>
    </location>
</feature>
<evidence type="ECO:0000259" key="7">
    <source>
        <dbReference type="PROSITE" id="PS50245"/>
    </source>
</evidence>
<evidence type="ECO:0000256" key="4">
    <source>
        <dbReference type="SAM" id="MobiDB-lite"/>
    </source>
</evidence>
<dbReference type="Pfam" id="PF01302">
    <property type="entry name" value="CAP_GLY"/>
    <property type="match status" value="1"/>
</dbReference>
<dbReference type="InterPro" id="IPR008937">
    <property type="entry name" value="Ras-like_GEF"/>
</dbReference>
<dbReference type="PANTHER" id="PTHR23113:SF366">
    <property type="entry name" value="RAS GUANINE NUCLEOTIDE EXCHANGE FACTOR R"/>
    <property type="match status" value="1"/>
</dbReference>
<dbReference type="SUPFAM" id="SSF48366">
    <property type="entry name" value="Ras GEF"/>
    <property type="match status" value="1"/>
</dbReference>
<dbReference type="InterPro" id="IPR000651">
    <property type="entry name" value="Ras-like_Gua-exchang_fac_N"/>
</dbReference>
<proteinExistence type="predicted"/>
<feature type="domain" description="N-terminal Ras-GEF" evidence="6">
    <location>
        <begin position="497"/>
        <end position="622"/>
    </location>
</feature>
<dbReference type="SMART" id="SM01052">
    <property type="entry name" value="CAP_GLY"/>
    <property type="match status" value="1"/>
</dbReference>
<dbReference type="SMART" id="SM00229">
    <property type="entry name" value="RasGEFN"/>
    <property type="match status" value="1"/>
</dbReference>
<gene>
    <name evidence="8" type="ORF">M0811_10726</name>
</gene>
<evidence type="ECO:0000256" key="3">
    <source>
        <dbReference type="SAM" id="Coils"/>
    </source>
</evidence>
<dbReference type="CDD" id="cd06224">
    <property type="entry name" value="REM"/>
    <property type="match status" value="1"/>
</dbReference>
<keyword evidence="9" id="KW-1185">Reference proteome</keyword>
<dbReference type="EMBL" id="JAPDFW010000093">
    <property type="protein sequence ID" value="KAJ5070656.1"/>
    <property type="molecule type" value="Genomic_DNA"/>
</dbReference>
<dbReference type="GO" id="GO:0005085">
    <property type="term" value="F:guanyl-nucleotide exchange factor activity"/>
    <property type="evidence" value="ECO:0007669"/>
    <property type="project" value="UniProtKB-KW"/>
</dbReference>
<dbReference type="InterPro" id="IPR019804">
    <property type="entry name" value="Ras_G-nucl-exch_fac_CS"/>
</dbReference>
<dbReference type="PANTHER" id="PTHR23113">
    <property type="entry name" value="GUANINE NUCLEOTIDE EXCHANGE FACTOR"/>
    <property type="match status" value="1"/>
</dbReference>
<dbReference type="InterPro" id="IPR036859">
    <property type="entry name" value="CAP-Gly_dom_sf"/>
</dbReference>
<dbReference type="SUPFAM" id="SSF74924">
    <property type="entry name" value="Cap-Gly domain"/>
    <property type="match status" value="1"/>
</dbReference>
<keyword evidence="3" id="KW-0175">Coiled coil</keyword>
<dbReference type="Gene3D" id="2.30.30.190">
    <property type="entry name" value="CAP Gly-rich-like domain"/>
    <property type="match status" value="1"/>
</dbReference>
<dbReference type="PROSITE" id="PS50212">
    <property type="entry name" value="RASGEF_NTER"/>
    <property type="match status" value="1"/>
</dbReference>
<evidence type="ECO:0000256" key="2">
    <source>
        <dbReference type="PROSITE-ProRule" id="PRU00168"/>
    </source>
</evidence>
<protein>
    <submittedName>
        <fullName evidence="8">Guanine nucleotide exchange factor</fullName>
    </submittedName>
</protein>
<organism evidence="8 9">
    <name type="scientific">Anaeramoeba ignava</name>
    <name type="common">Anaerobic marine amoeba</name>
    <dbReference type="NCBI Taxonomy" id="1746090"/>
    <lineage>
        <taxon>Eukaryota</taxon>
        <taxon>Metamonada</taxon>
        <taxon>Anaeramoebidae</taxon>
        <taxon>Anaeramoeba</taxon>
    </lineage>
</organism>
<sequence>MLKVGKKVKFGEKIGTIRYIGPTTFASGVWIGIELEQSEGTNNGSINGIQYFSSKEKHNNNNNNNDNNNNNNDLKKDNEEIEKIQNQQIEIQGIEDESNNPLSSLKQVVKKHEETFQKLIQERDHFKNQVEELNLKISQKGEEGKKFIENHKDWQKYFEIKKKSKELKNLVRYGKLEGQHLLYRIQEEKKKLDLTNEDILQKQIDDLKSEIQEARKLHNHYIEEQKRIDEELMFSGINLEVARSSIKTEIANVKKKIREKEREAMKKEFYRRRLISQINNNFSKEGIIEMRNKAKSLEIELKRTKKQIVEYERAQNQIQPTPLSEMPENKAQWIAAVMKKYPKVLEMRERLRPLQRSLTFGRLKNAAKTEARDALPKDSVIEIIMQYFKQEGYDPIVDYLVDKTGVPYKEPYFHDSGILDLLTLEIRDVSKIWDANLDGVQNPIAQEEIFEKPEDNPKFFQLDDDDVSIWDEPPDNPNNIRYDEELMAQLNDATQNYLNVILFANLNKLIEKLTYHHKLIDHKYEEAFLMTYQSFIKPEHLFFKLLQRMKIPENRPEILSKSRKLILTRVKHIFKVWLEKYPLDIPPKLLEHLKQVLHQHRSKDSTSQRIITLIDQITTSRKNPKVIDVPTSMRKIHKKKFQAPEPLEMEPRIPKNLFSHDLQLSHIDEVELARQMTLWNFAVFEKIEPSELVTQAWSKAKLKHKAPNVTKLIERFNLIVGYVAKEILTPPTAKGRSKQIIRFIKVAEALYELNNFNDLMAIVASLDSSGVKRLADSFSQVPANFINLFTKYKTLLSAEARYKTYREKLSSIRLTCIPYLGMYLSDIVYVSDGSPDKVDGLINFAKRKMLYNIIMEIQKFQQIPYNLTFIFQISVLFEKIELHTDKQLYSLSLEREPRASKK</sequence>
<dbReference type="AlphaFoldDB" id="A0A9Q0LCK8"/>
<name>A0A9Q0LCK8_ANAIG</name>
<feature type="region of interest" description="Disordered" evidence="4">
    <location>
        <begin position="54"/>
        <end position="75"/>
    </location>
</feature>
<dbReference type="PROSITE" id="PS50245">
    <property type="entry name" value="CAP_GLY_2"/>
    <property type="match status" value="1"/>
</dbReference>
<dbReference type="Pfam" id="PF00617">
    <property type="entry name" value="RasGEF"/>
    <property type="match status" value="1"/>
</dbReference>
<dbReference type="Gene3D" id="1.10.840.10">
    <property type="entry name" value="Ras guanine-nucleotide exchange factors catalytic domain"/>
    <property type="match status" value="1"/>
</dbReference>
<evidence type="ECO:0000259" key="6">
    <source>
        <dbReference type="PROSITE" id="PS50212"/>
    </source>
</evidence>
<keyword evidence="1 2" id="KW-0344">Guanine-nucleotide releasing factor</keyword>
<evidence type="ECO:0000259" key="5">
    <source>
        <dbReference type="PROSITE" id="PS50009"/>
    </source>
</evidence>
<dbReference type="InterPro" id="IPR023578">
    <property type="entry name" value="Ras_GEF_dom_sf"/>
</dbReference>
<dbReference type="Proteomes" id="UP001149090">
    <property type="component" value="Unassembled WGS sequence"/>
</dbReference>
<dbReference type="GO" id="GO:0005886">
    <property type="term" value="C:plasma membrane"/>
    <property type="evidence" value="ECO:0007669"/>
    <property type="project" value="TreeGrafter"/>
</dbReference>
<dbReference type="SMART" id="SM00147">
    <property type="entry name" value="RasGEF"/>
    <property type="match status" value="1"/>
</dbReference>
<dbReference type="InterPro" id="IPR036964">
    <property type="entry name" value="RASGEF_cat_dom_sf"/>
</dbReference>
<dbReference type="OrthoDB" id="10255964at2759"/>
<feature type="coiled-coil region" evidence="3">
    <location>
        <begin position="197"/>
        <end position="263"/>
    </location>
</feature>
<dbReference type="PROSITE" id="PS00720">
    <property type="entry name" value="RASGEF"/>
    <property type="match status" value="1"/>
</dbReference>
<reference evidence="8" key="1">
    <citation type="submission" date="2022-10" db="EMBL/GenBank/DDBJ databases">
        <title>Novel sulphate-reducing endosymbionts in the free-living metamonad Anaeramoeba.</title>
        <authorList>
            <person name="Jerlstrom-Hultqvist J."/>
            <person name="Cepicka I."/>
            <person name="Gallot-Lavallee L."/>
            <person name="Salas-Leiva D."/>
            <person name="Curtis B.A."/>
            <person name="Zahonova K."/>
            <person name="Pipaliya S."/>
            <person name="Dacks J."/>
            <person name="Roger A.J."/>
        </authorList>
    </citation>
    <scope>NUCLEOTIDE SEQUENCE</scope>
    <source>
        <strain evidence="8">BMAN</strain>
    </source>
</reference>
<dbReference type="InterPro" id="IPR001895">
    <property type="entry name" value="RASGEF_cat_dom"/>
</dbReference>
<dbReference type="CDD" id="cd00155">
    <property type="entry name" value="RasGEF"/>
    <property type="match status" value="1"/>
</dbReference>
<dbReference type="InterPro" id="IPR000938">
    <property type="entry name" value="CAP-Gly_domain"/>
</dbReference>
<feature type="domain" description="CAP-Gly" evidence="7">
    <location>
        <begin position="21"/>
        <end position="55"/>
    </location>
</feature>
<evidence type="ECO:0000313" key="8">
    <source>
        <dbReference type="EMBL" id="KAJ5070656.1"/>
    </source>
</evidence>
<feature type="compositionally biased region" description="Low complexity" evidence="4">
    <location>
        <begin position="60"/>
        <end position="72"/>
    </location>
</feature>
<accession>A0A9Q0LCK8</accession>
<dbReference type="Gene3D" id="1.20.870.10">
    <property type="entry name" value="Son of sevenless (SoS) protein Chain: S domain 1"/>
    <property type="match status" value="1"/>
</dbReference>
<dbReference type="GO" id="GO:0007265">
    <property type="term" value="P:Ras protein signal transduction"/>
    <property type="evidence" value="ECO:0007669"/>
    <property type="project" value="TreeGrafter"/>
</dbReference>
<feature type="coiled-coil region" evidence="3">
    <location>
        <begin position="287"/>
        <end position="314"/>
    </location>
</feature>